<reference evidence="2 3" key="1">
    <citation type="submission" date="2021-06" db="EMBL/GenBank/DDBJ databases">
        <authorList>
            <person name="Palmer J.M."/>
        </authorList>
    </citation>
    <scope>NUCLEOTIDE SEQUENCE [LARGE SCALE GENOMIC DNA]</scope>
    <source>
        <strain evidence="2 3">XC_2019</strain>
        <tissue evidence="2">Muscle</tissue>
    </source>
</reference>
<feature type="region of interest" description="Disordered" evidence="1">
    <location>
        <begin position="1"/>
        <end position="23"/>
    </location>
</feature>
<protein>
    <submittedName>
        <fullName evidence="2">Uncharacterized protein</fullName>
    </submittedName>
</protein>
<gene>
    <name evidence="2" type="ORF">XENOCAPTIV_026621</name>
</gene>
<dbReference type="EMBL" id="JAHRIN010015078">
    <property type="protein sequence ID" value="MEQ2196211.1"/>
    <property type="molecule type" value="Genomic_DNA"/>
</dbReference>
<evidence type="ECO:0000313" key="3">
    <source>
        <dbReference type="Proteomes" id="UP001434883"/>
    </source>
</evidence>
<evidence type="ECO:0000256" key="1">
    <source>
        <dbReference type="SAM" id="MobiDB-lite"/>
    </source>
</evidence>
<sequence length="76" mass="8419">MGQAPNWESALQATLAPKTRRKSRLEQVIYSGDEERVCGAADRYPEGEWLAWNPRTVTAAYSSPQPDENSSPLPVS</sequence>
<name>A0ABV0QK61_9TELE</name>
<feature type="non-terminal residue" evidence="2">
    <location>
        <position position="76"/>
    </location>
</feature>
<dbReference type="Proteomes" id="UP001434883">
    <property type="component" value="Unassembled WGS sequence"/>
</dbReference>
<organism evidence="2 3">
    <name type="scientific">Xenoophorus captivus</name>
    <dbReference type="NCBI Taxonomy" id="1517983"/>
    <lineage>
        <taxon>Eukaryota</taxon>
        <taxon>Metazoa</taxon>
        <taxon>Chordata</taxon>
        <taxon>Craniata</taxon>
        <taxon>Vertebrata</taxon>
        <taxon>Euteleostomi</taxon>
        <taxon>Actinopterygii</taxon>
        <taxon>Neopterygii</taxon>
        <taxon>Teleostei</taxon>
        <taxon>Neoteleostei</taxon>
        <taxon>Acanthomorphata</taxon>
        <taxon>Ovalentaria</taxon>
        <taxon>Atherinomorphae</taxon>
        <taxon>Cyprinodontiformes</taxon>
        <taxon>Goodeidae</taxon>
        <taxon>Xenoophorus</taxon>
    </lineage>
</organism>
<accession>A0ABV0QK61</accession>
<proteinExistence type="predicted"/>
<comment type="caution">
    <text evidence="2">The sequence shown here is derived from an EMBL/GenBank/DDBJ whole genome shotgun (WGS) entry which is preliminary data.</text>
</comment>
<keyword evidence="3" id="KW-1185">Reference proteome</keyword>
<evidence type="ECO:0000313" key="2">
    <source>
        <dbReference type="EMBL" id="MEQ2196211.1"/>
    </source>
</evidence>